<dbReference type="Pfam" id="PF02801">
    <property type="entry name" value="Ketoacyl-synt_C"/>
    <property type="match status" value="2"/>
</dbReference>
<dbReference type="SUPFAM" id="SSF53901">
    <property type="entry name" value="Thiolase-like"/>
    <property type="match status" value="2"/>
</dbReference>
<dbReference type="RefSeq" id="WP_121824651.1">
    <property type="nucleotide sequence ID" value="NZ_CP085193.1"/>
</dbReference>
<dbReference type="InterPro" id="IPR009081">
    <property type="entry name" value="PP-bd_ACP"/>
</dbReference>
<dbReference type="PROSITE" id="PS00012">
    <property type="entry name" value="PHOSPHOPANTETHEINE"/>
    <property type="match status" value="1"/>
</dbReference>
<dbReference type="Gene3D" id="3.30.70.3290">
    <property type="match status" value="2"/>
</dbReference>
<dbReference type="InterPro" id="IPR016035">
    <property type="entry name" value="Acyl_Trfase/lysoPLipase"/>
</dbReference>
<dbReference type="SUPFAM" id="SSF52151">
    <property type="entry name" value="FabD/lysophospholipase-like"/>
    <property type="match status" value="2"/>
</dbReference>
<dbReference type="InterPro" id="IPR014031">
    <property type="entry name" value="Ketoacyl_synth_C"/>
</dbReference>
<dbReference type="InterPro" id="IPR032821">
    <property type="entry name" value="PKS_assoc"/>
</dbReference>
<comment type="cofactor">
    <cofactor evidence="1">
        <name>pantetheine 4'-phosphate</name>
        <dbReference type="ChEBI" id="CHEBI:47942"/>
    </cofactor>
</comment>
<evidence type="ECO:0000256" key="8">
    <source>
        <dbReference type="SAM" id="Coils"/>
    </source>
</evidence>
<dbReference type="GO" id="GO:0006633">
    <property type="term" value="P:fatty acid biosynthetic process"/>
    <property type="evidence" value="ECO:0007669"/>
    <property type="project" value="InterPro"/>
</dbReference>
<dbReference type="GO" id="GO:0031177">
    <property type="term" value="F:phosphopantetheine binding"/>
    <property type="evidence" value="ECO:0007669"/>
    <property type="project" value="InterPro"/>
</dbReference>
<dbReference type="Pfam" id="PF18369">
    <property type="entry name" value="PKS_DE"/>
    <property type="match status" value="1"/>
</dbReference>
<dbReference type="GO" id="GO:0004315">
    <property type="term" value="F:3-oxoacyl-[acyl-carrier-protein] synthase activity"/>
    <property type="evidence" value="ECO:0007669"/>
    <property type="project" value="InterPro"/>
</dbReference>
<keyword evidence="7" id="KW-0012">Acyltransferase</keyword>
<dbReference type="SMART" id="SM00825">
    <property type="entry name" value="PKS_KS"/>
    <property type="match status" value="2"/>
</dbReference>
<feature type="region of interest" description="Disordered" evidence="9">
    <location>
        <begin position="2648"/>
        <end position="2683"/>
    </location>
</feature>
<feature type="domain" description="Ketosynthase family 3 (KS3)" evidence="11">
    <location>
        <begin position="1053"/>
        <end position="1480"/>
    </location>
</feature>
<feature type="domain" description="Ketosynthase family 3 (KS3)" evidence="11">
    <location>
        <begin position="40"/>
        <end position="467"/>
    </location>
</feature>
<dbReference type="InterPro" id="IPR050091">
    <property type="entry name" value="PKS_NRPS_Biosynth_Enz"/>
</dbReference>
<dbReference type="InterPro" id="IPR057326">
    <property type="entry name" value="KR_dom"/>
</dbReference>
<evidence type="ECO:0000256" key="5">
    <source>
        <dbReference type="ARBA" id="ARBA00023194"/>
    </source>
</evidence>
<dbReference type="EMBL" id="QYCY01000001">
    <property type="protein sequence ID" value="RLV81092.1"/>
    <property type="molecule type" value="Genomic_DNA"/>
</dbReference>
<protein>
    <submittedName>
        <fullName evidence="12">Type I polyketide synthase</fullName>
    </submittedName>
</protein>
<dbReference type="InterPro" id="IPR006162">
    <property type="entry name" value="Ppantetheine_attach_site"/>
</dbReference>
<dbReference type="SUPFAM" id="SSF55048">
    <property type="entry name" value="Probable ACP-binding domain of malonyl-CoA ACP transacylase"/>
    <property type="match status" value="2"/>
</dbReference>
<dbReference type="Pfam" id="PF08990">
    <property type="entry name" value="Docking"/>
    <property type="match status" value="1"/>
</dbReference>
<dbReference type="FunFam" id="1.10.1200.10:FF:000007">
    <property type="entry name" value="Probable polyketide synthase pks17"/>
    <property type="match status" value="2"/>
</dbReference>
<dbReference type="GO" id="GO:0004312">
    <property type="term" value="F:fatty acid synthase activity"/>
    <property type="evidence" value="ECO:0007669"/>
    <property type="project" value="TreeGrafter"/>
</dbReference>
<dbReference type="PANTHER" id="PTHR43775:SF51">
    <property type="entry name" value="INACTIVE PHENOLPHTHIOCEROL SYNTHESIS POLYKETIDE SYNTHASE TYPE I PKS1-RELATED"/>
    <property type="match status" value="1"/>
</dbReference>
<dbReference type="InterPro" id="IPR036299">
    <property type="entry name" value="Polyketide_synth_docking_sf"/>
</dbReference>
<evidence type="ECO:0000256" key="9">
    <source>
        <dbReference type="SAM" id="MobiDB-lite"/>
    </source>
</evidence>
<dbReference type="InterPro" id="IPR016036">
    <property type="entry name" value="Malonyl_transacylase_ACP-bd"/>
</dbReference>
<dbReference type="InterPro" id="IPR041618">
    <property type="entry name" value="PKS_DE"/>
</dbReference>
<evidence type="ECO:0000256" key="2">
    <source>
        <dbReference type="ARBA" id="ARBA00022450"/>
    </source>
</evidence>
<dbReference type="CDD" id="cd08952">
    <property type="entry name" value="KR_1_SDR_x"/>
    <property type="match status" value="1"/>
</dbReference>
<sequence length="2696" mass="284544">MSNEEKPLSNEEKLRDYLRRVTADLKKANRRLRQYEEREHEPIAVIGIGCRFPGGVRSPEALWELVRDGVDAVSDFPSDRGWDVDSLYDPDPDRPGTSYVRHGGFLHDAADFDPGFFGISPREALAIDPQQRLLLETSWEAFEHAGIDPARLRGSDTGVFTGVMYNDYASRLRVVPEEFEAYLGNGSAASVASGRLAYTFGLVGPAITVDTACSSSLVALHLAGQALRRGECSMALAGGVTVMSTPAGFVEFSRQRALSPDGRCRAFAAGADGTGWSEGAGVLLIERLSDALRLGHPVLAVVRGSAVNQDGASNGLTAPNGPSQQRVIQQALESAGLSADEVDAVEAHGTGTTLGDPIEAQALLATYGQGRAADRPLGLGSLKSNIGHAQAAAGVGGVIKMVMAMRHGVLPKTLHVDEPTPHVDWSSGAMSLLTEAREWPRADGRPRRAAVSSFGISGTNAHVIVEEAPAGRPTTAPEEPSATLAAVPWVVSGDTPDALRAQARSLLTAMSGDTAPRPLDVGFSLATTRAVREHRAVVTGATTAELRDGLTALADDRPAPQLVQGAKAPGELAFLLSGQGSQRLGMGRELHRDDPVFAAAFDEVGGHFAAHLERPLAEVVFGDDPEPLDHTAYTQAALFALEVALFRSLERRGVHPTRLLGHSVGELTAAHLAGVFSLADACRLVAARGRLMGELPPGGAMVALRAGEAEVRAALNGLADRVDIAAVNSPSSTVVSGDEDAVGELARSWTAEGRKATRLRVDRAFHSRHMDAMLAEFRAVAETVAFHPPRIPVVSNLTGTAADAEEIGSPDYWVRHVRGTVRFADGVRWLVDQGVRTFLELGPDGTLGALGDQCPTGGADIAFIPALRTNRPDAQALTTALGRLHIRGVGPDWEAVFDGTGARRVDLPTYAFQRTRYWLDTGTTMPEVAPAAPPPAVATGESPLRERLAGRPEAEQERGLLDLVRLQVATVLGHGSPAAVGAERAFRDLGFDSVTAVELRNRLNAATGLELPPTLAFDHPTPHALARQLRAELLGGADDAVDDALTVTGARSEEPVAIVGMACRLPGGVRSPEDLWELVDRGGDAVAPFPADRGWDLERLYDPDPDRPGTSYVRHGGFLDDATRFDADFFGISPREALAMDPQQRQLLEVSWEAAERAGVDPTSLRDRTTGVFIGTSGQDYLSLAGPAARELEGHLLTGNAAGVLAGRISYTFGLEGPALTVDTACSSSLVALHLAATALAAGECAQALVGGVAVMSTPGGFVEFSRQRGLAADGRCKAFSASADGTGWAEGVGVLLVTRLSEARRRGLRVLAVVRGSAVNQDGASNGLTAPNGPSQQRVIRQALVGAGLSSGDVDVVEGHGTGTSLGDPIEAQALLATYGQGRAVDRPLWLGSLKSNIGHAQAAAGVAGVIKMVMAMRHGVLPRTLHVDEPSPHVDWSSGGVSLLTEAREWPEVDGRPRRAGISSFGMSGTNAHVIIEHTPDPASDATDVSDASDPAADVPDASDVPETSDAPDAADGPDAPETSDAPETPRPRPGVVPWLLAASGPDALRTQARGLRAHLQGPGRHDHPRDVAFSLATSRAALAHQAVVIGADRTELLRGLDTLLDGTPSPGVVEGTAKDGKVAFLFTGQGAQRPGMGRELYETYPVFAAAFDAVCEHMDLPLRCTVFGDDAAALDRTATAQPALFAVEVALFRLLERWGVRPDALLGHSLGELAAAHVAGVFSLEDACRLVAARGRLMQALPPGGAMVAVRASEAEVLESLPDGVGVAAVNGPTSVVLSGADEDIARLAAHWTDRGRKAKRLRTGHAFHSPLMDPVLDDFRRVAETVRYETPRIPVVSDLTGRPASPEEIGTPEYWVRHVRHTVRFLDGMRYLADQDVRTFIEIGPDGVLSAMGQDCLPPGCDVALVPALRTGRPEAESLWAALGTAHVRGRRIAWPAVFEDTGARRVDLPAYTFRGRRYWLDPATTPATDPGRTLNDTVDAPFWDAVERADHQALGTMLEVADEQPWSAVLPALSAWRRGRRERAEADRRRYRVTWKPLDLQPAAASAATWLILVPAALVAHPAAEGAQRALDERGARTRTVLVSDRTSLAEGLAAAPPGVTGVLSLLALDDAPDDGEPAVPPGLRHTLALLETEIGRNLTAPLWCATRGAVSTGPGDPLTSAPQGELWGLGRVMALEHPELWGGLIDLPDTWDHRTREWFATALTGGQDEDQLAVRPAGLFGRRLVRDGQAPRTPRWRPRGTVLITGGTGTLGAHVARALAREGAEHLVLVSRRGRSAPGAAALEGELTGLGAAVTMAACDVTDRNALAALVDGLRDAGPPVTAVVHAAGAPEMPDVRTDLGDYDAVVSAKATGAVHLDELFADEPLDAFVLFSSIAAVWGSGGQGAYAAANAFLDALAEQRRDRGRCATSVAWGPWAEGGMAAAAEDHLRRRGLRTLSPRLAVDALWDAPGGPACVVVADVDWERFAPGFTALRPSPLIGDLAEVRRTAEETVAVAPDPSGPTLAERLARAPEPERDQLVLDLVREHAAAALGHPSARTVDPDRAFRDLGFDSLTAVDFRNRLVAATGLRLPAALAFDHPTPESIARHLRTEILDSGSGPDSGSGSGSGGRALRTLQELESALAVLPADDPAHTTVRERLSALLPDRTGPSAARPGPARDTDDDHARDEELDGATADDLFDLIHQEFGKA</sequence>
<evidence type="ECO:0000259" key="10">
    <source>
        <dbReference type="PROSITE" id="PS50075"/>
    </source>
</evidence>
<dbReference type="InterPro" id="IPR014030">
    <property type="entry name" value="Ketoacyl_synth_N"/>
</dbReference>
<organism evidence="12 13">
    <name type="scientific">Streptomyces rapamycinicus (strain ATCC 29253 / DSM 41530 / NRRL 5491 / AYB-994)</name>
    <name type="common">Streptomyces hygroscopicus (strain ATCC 29253)</name>
    <dbReference type="NCBI Taxonomy" id="1343740"/>
    <lineage>
        <taxon>Bacteria</taxon>
        <taxon>Bacillati</taxon>
        <taxon>Actinomycetota</taxon>
        <taxon>Actinomycetes</taxon>
        <taxon>Kitasatosporales</taxon>
        <taxon>Streptomycetaceae</taxon>
        <taxon>Streptomyces</taxon>
        <taxon>Streptomyces violaceusniger group</taxon>
    </lineage>
</organism>
<dbReference type="SMART" id="SM00823">
    <property type="entry name" value="PKS_PP"/>
    <property type="match status" value="2"/>
</dbReference>
<dbReference type="Pfam" id="PF16197">
    <property type="entry name" value="KAsynt_C_assoc"/>
    <property type="match status" value="2"/>
</dbReference>
<keyword evidence="5" id="KW-0045">Antibiotic biosynthesis</keyword>
<evidence type="ECO:0000256" key="6">
    <source>
        <dbReference type="ARBA" id="ARBA00023268"/>
    </source>
</evidence>
<evidence type="ECO:0000313" key="13">
    <source>
        <dbReference type="Proteomes" id="UP000281594"/>
    </source>
</evidence>
<dbReference type="InterPro" id="IPR018201">
    <property type="entry name" value="Ketoacyl_synth_AS"/>
</dbReference>
<accession>A0A3L8RQ21</accession>
<feature type="coiled-coil region" evidence="8">
    <location>
        <begin position="11"/>
        <end position="38"/>
    </location>
</feature>
<dbReference type="Proteomes" id="UP000281594">
    <property type="component" value="Unassembled WGS sequence"/>
</dbReference>
<dbReference type="GO" id="GO:0033068">
    <property type="term" value="P:macrolide biosynthetic process"/>
    <property type="evidence" value="ECO:0007669"/>
    <property type="project" value="UniProtKB-ARBA"/>
</dbReference>
<dbReference type="PROSITE" id="PS50075">
    <property type="entry name" value="CARRIER"/>
    <property type="match status" value="2"/>
</dbReference>
<keyword evidence="8" id="KW-0175">Coiled coil</keyword>
<dbReference type="InterPro" id="IPR013968">
    <property type="entry name" value="PKS_KR"/>
</dbReference>
<keyword evidence="4" id="KW-0808">Transferase</keyword>
<evidence type="ECO:0000256" key="7">
    <source>
        <dbReference type="ARBA" id="ARBA00023315"/>
    </source>
</evidence>
<dbReference type="CDD" id="cd00833">
    <property type="entry name" value="PKS"/>
    <property type="match status" value="2"/>
</dbReference>
<gene>
    <name evidence="12" type="ORF">D3C57_121945</name>
</gene>
<dbReference type="Pfam" id="PF00550">
    <property type="entry name" value="PP-binding"/>
    <property type="match status" value="2"/>
</dbReference>
<evidence type="ECO:0000256" key="4">
    <source>
        <dbReference type="ARBA" id="ARBA00022679"/>
    </source>
</evidence>
<reference evidence="12 13" key="1">
    <citation type="journal article" date="2018" name="J. Biol. Chem.">
        <title>Discovery of the actinoplanic acid pathway in Streptomyces rapamycinicus reveals a genetically conserved synergism with rapamycin.</title>
        <authorList>
            <person name="Mrak P."/>
            <person name="Krastel P."/>
            <person name="Pivk Lukancic P."/>
            <person name="Tao J."/>
            <person name="Pistorius D."/>
            <person name="Moore C.M."/>
        </authorList>
    </citation>
    <scope>NUCLEOTIDE SEQUENCE [LARGE SCALE GENOMIC DNA]</scope>
    <source>
        <strain evidence="12 13">NRRL 5491</strain>
    </source>
</reference>
<evidence type="ECO:0000313" key="12">
    <source>
        <dbReference type="EMBL" id="RLV81092.1"/>
    </source>
</evidence>
<dbReference type="SUPFAM" id="SSF47336">
    <property type="entry name" value="ACP-like"/>
    <property type="match status" value="2"/>
</dbReference>
<evidence type="ECO:0000256" key="1">
    <source>
        <dbReference type="ARBA" id="ARBA00001957"/>
    </source>
</evidence>
<dbReference type="InterPro" id="IPR016039">
    <property type="entry name" value="Thiolase-like"/>
</dbReference>
<dbReference type="InterPro" id="IPR001227">
    <property type="entry name" value="Ac_transferase_dom_sf"/>
</dbReference>
<dbReference type="Gene3D" id="3.40.366.10">
    <property type="entry name" value="Malonyl-Coenzyme A Acyl Carrier Protein, domain 2"/>
    <property type="match status" value="2"/>
</dbReference>
<feature type="domain" description="Carrier" evidence="10">
    <location>
        <begin position="958"/>
        <end position="1033"/>
    </location>
</feature>
<dbReference type="SUPFAM" id="SSF101173">
    <property type="entry name" value="Docking domain B of the erythromycin polyketide synthase (DEBS)"/>
    <property type="match status" value="1"/>
</dbReference>
<dbReference type="Gene3D" id="1.10.1200.10">
    <property type="entry name" value="ACP-like"/>
    <property type="match status" value="2"/>
</dbReference>
<dbReference type="InterPro" id="IPR036736">
    <property type="entry name" value="ACP-like_sf"/>
</dbReference>
<dbReference type="InterPro" id="IPR014043">
    <property type="entry name" value="Acyl_transferase_dom"/>
</dbReference>
<dbReference type="SMART" id="SM01294">
    <property type="entry name" value="PKS_PP_betabranch"/>
    <property type="match status" value="2"/>
</dbReference>
<dbReference type="PROSITE" id="PS00606">
    <property type="entry name" value="KS3_1"/>
    <property type="match status" value="2"/>
</dbReference>
<dbReference type="Pfam" id="PF00698">
    <property type="entry name" value="Acyl_transf_1"/>
    <property type="match status" value="2"/>
</dbReference>
<feature type="compositionally biased region" description="Low complexity" evidence="9">
    <location>
        <begin position="1483"/>
        <end position="1523"/>
    </location>
</feature>
<dbReference type="Gene3D" id="3.40.47.10">
    <property type="match status" value="2"/>
</dbReference>
<dbReference type="InterPro" id="IPR020806">
    <property type="entry name" value="PKS_PP-bd"/>
</dbReference>
<dbReference type="NCBIfam" id="NF045894">
    <property type="entry name" value="PKS_plus_SDR"/>
    <property type="match status" value="1"/>
</dbReference>
<keyword evidence="3" id="KW-0597">Phosphoprotein</keyword>
<dbReference type="Gene3D" id="3.40.50.720">
    <property type="entry name" value="NAD(P)-binding Rossmann-like Domain"/>
    <property type="match status" value="1"/>
</dbReference>
<feature type="region of interest" description="Disordered" evidence="9">
    <location>
        <begin position="1482"/>
        <end position="1541"/>
    </location>
</feature>
<evidence type="ECO:0000256" key="3">
    <source>
        <dbReference type="ARBA" id="ARBA00022553"/>
    </source>
</evidence>
<dbReference type="PANTHER" id="PTHR43775">
    <property type="entry name" value="FATTY ACID SYNTHASE"/>
    <property type="match status" value="1"/>
</dbReference>
<dbReference type="Pfam" id="PF08659">
    <property type="entry name" value="KR"/>
    <property type="match status" value="1"/>
</dbReference>
<dbReference type="SMART" id="SM00822">
    <property type="entry name" value="PKS_KR"/>
    <property type="match status" value="1"/>
</dbReference>
<dbReference type="PROSITE" id="PS52004">
    <property type="entry name" value="KS3_2"/>
    <property type="match status" value="2"/>
</dbReference>
<comment type="caution">
    <text evidence="12">The sequence shown here is derived from an EMBL/GenBank/DDBJ whole genome shotgun (WGS) entry which is preliminary data.</text>
</comment>
<evidence type="ECO:0000259" key="11">
    <source>
        <dbReference type="PROSITE" id="PS52004"/>
    </source>
</evidence>
<name>A0A3L8RQ21_STRRN</name>
<feature type="compositionally biased region" description="Basic and acidic residues" evidence="9">
    <location>
        <begin position="2663"/>
        <end position="2674"/>
    </location>
</feature>
<feature type="domain" description="Carrier" evidence="10">
    <location>
        <begin position="2524"/>
        <end position="2599"/>
    </location>
</feature>
<dbReference type="FunFam" id="3.40.47.10:FF:000019">
    <property type="entry name" value="Polyketide synthase type I"/>
    <property type="match status" value="2"/>
</dbReference>
<keyword evidence="6" id="KW-0511">Multifunctional enzyme</keyword>
<dbReference type="InterPro" id="IPR015083">
    <property type="entry name" value="NorB/c/GfsB-D-like_docking"/>
</dbReference>
<dbReference type="SUPFAM" id="SSF51735">
    <property type="entry name" value="NAD(P)-binding Rossmann-fold domains"/>
    <property type="match status" value="2"/>
</dbReference>
<dbReference type="InterPro" id="IPR036291">
    <property type="entry name" value="NAD(P)-bd_dom_sf"/>
</dbReference>
<dbReference type="FunFam" id="3.40.366.10:FF:000002">
    <property type="entry name" value="Probable polyketide synthase 2"/>
    <property type="match status" value="2"/>
</dbReference>
<keyword evidence="2" id="KW-0596">Phosphopantetheine</keyword>
<dbReference type="Pfam" id="PF00109">
    <property type="entry name" value="ketoacyl-synt"/>
    <property type="match status" value="2"/>
</dbReference>
<proteinExistence type="predicted"/>
<dbReference type="InterPro" id="IPR020841">
    <property type="entry name" value="PKS_Beta-ketoAc_synthase_dom"/>
</dbReference>
<dbReference type="SMART" id="SM00827">
    <property type="entry name" value="PKS_AT"/>
    <property type="match status" value="2"/>
</dbReference>